<dbReference type="InterPro" id="IPR036291">
    <property type="entry name" value="NAD(P)-bd_dom_sf"/>
</dbReference>
<evidence type="ECO:0000256" key="3">
    <source>
        <dbReference type="ARBA" id="ARBA00011245"/>
    </source>
</evidence>
<dbReference type="PANTHER" id="PTHR23309">
    <property type="entry name" value="3-HYDROXYACYL-COA DEHYROGENASE"/>
    <property type="match status" value="1"/>
</dbReference>
<dbReference type="SUPFAM" id="SSF51735">
    <property type="entry name" value="NAD(P)-binding Rossmann-fold domains"/>
    <property type="match status" value="1"/>
</dbReference>
<evidence type="ECO:0000259" key="15">
    <source>
        <dbReference type="Pfam" id="PF02737"/>
    </source>
</evidence>
<dbReference type="KEGG" id="bok:DM82_3634"/>
<keyword evidence="11" id="KW-0456">Lyase</keyword>
<gene>
    <name evidence="16" type="ORF">DM82_3634</name>
</gene>
<comment type="catalytic activity">
    <reaction evidence="13">
        <text>a (3S)-3-hydroxyacyl-CoA + NAD(+) = a 3-oxoacyl-CoA + NADH + H(+)</text>
        <dbReference type="Rhea" id="RHEA:22432"/>
        <dbReference type="ChEBI" id="CHEBI:15378"/>
        <dbReference type="ChEBI" id="CHEBI:57318"/>
        <dbReference type="ChEBI" id="CHEBI:57540"/>
        <dbReference type="ChEBI" id="CHEBI:57945"/>
        <dbReference type="ChEBI" id="CHEBI:90726"/>
        <dbReference type="EC" id="1.1.1.35"/>
    </reaction>
</comment>
<dbReference type="Pfam" id="PF00378">
    <property type="entry name" value="ECH_1"/>
    <property type="match status" value="1"/>
</dbReference>
<dbReference type="GO" id="GO:0006635">
    <property type="term" value="P:fatty acid beta-oxidation"/>
    <property type="evidence" value="ECO:0007669"/>
    <property type="project" value="TreeGrafter"/>
</dbReference>
<evidence type="ECO:0000313" key="16">
    <source>
        <dbReference type="EMBL" id="AIO67276.1"/>
    </source>
</evidence>
<feature type="domain" description="3-hydroxyacyl-CoA dehydrogenase C-terminal" evidence="14">
    <location>
        <begin position="615"/>
        <end position="698"/>
    </location>
</feature>
<dbReference type="SUPFAM" id="SSF52096">
    <property type="entry name" value="ClpP/crotonase"/>
    <property type="match status" value="1"/>
</dbReference>
<dbReference type="CDD" id="cd06558">
    <property type="entry name" value="crotonase-like"/>
    <property type="match status" value="1"/>
</dbReference>
<evidence type="ECO:0000256" key="2">
    <source>
        <dbReference type="ARBA" id="ARBA00005005"/>
    </source>
</evidence>
<dbReference type="FunFam" id="3.40.50.720:FF:000009">
    <property type="entry name" value="Fatty oxidation complex, alpha subunit"/>
    <property type="match status" value="1"/>
</dbReference>
<dbReference type="FunFam" id="1.10.1040.50:FF:000006">
    <property type="entry name" value="Peroxisomal bifunctional enzyme"/>
    <property type="match status" value="1"/>
</dbReference>
<evidence type="ECO:0000256" key="9">
    <source>
        <dbReference type="ARBA" id="ARBA00023140"/>
    </source>
</evidence>
<keyword evidence="4" id="KW-0276">Fatty acid metabolism</keyword>
<accession>A0AAI8FN64</accession>
<evidence type="ECO:0000259" key="14">
    <source>
        <dbReference type="Pfam" id="PF00725"/>
    </source>
</evidence>
<dbReference type="InterPro" id="IPR008927">
    <property type="entry name" value="6-PGluconate_DH-like_C_sf"/>
</dbReference>
<evidence type="ECO:0000256" key="11">
    <source>
        <dbReference type="ARBA" id="ARBA00023239"/>
    </source>
</evidence>
<protein>
    <submittedName>
        <fullName evidence="16">Enoyl-CoA hydratase/isomerase family protein</fullName>
    </submittedName>
</protein>
<dbReference type="RefSeq" id="WP_010113698.1">
    <property type="nucleotide sequence ID" value="NZ_CADEQG010000013.1"/>
</dbReference>
<evidence type="ECO:0000256" key="4">
    <source>
        <dbReference type="ARBA" id="ARBA00022832"/>
    </source>
</evidence>
<dbReference type="Pfam" id="PF02737">
    <property type="entry name" value="3HCDH_N"/>
    <property type="match status" value="1"/>
</dbReference>
<dbReference type="Proteomes" id="UP000029424">
    <property type="component" value="Chromosome 1"/>
</dbReference>
<evidence type="ECO:0000256" key="13">
    <source>
        <dbReference type="ARBA" id="ARBA00049556"/>
    </source>
</evidence>
<proteinExistence type="predicted"/>
<keyword evidence="12" id="KW-0511">Multifunctional enzyme</keyword>
<name>A0AAI8FN64_9BURK</name>
<dbReference type="InterPro" id="IPR001753">
    <property type="entry name" value="Enoyl-CoA_hydra/iso"/>
</dbReference>
<dbReference type="Gene3D" id="3.90.226.10">
    <property type="entry name" value="2-enoyl-CoA Hydratase, Chain A, domain 1"/>
    <property type="match status" value="1"/>
</dbReference>
<dbReference type="Gene3D" id="3.40.50.720">
    <property type="entry name" value="NAD(P)-binding Rossmann-like Domain"/>
    <property type="match status" value="1"/>
</dbReference>
<dbReference type="AlphaFoldDB" id="A0AAI8FN64"/>
<evidence type="ECO:0000256" key="7">
    <source>
        <dbReference type="ARBA" id="ARBA00023027"/>
    </source>
</evidence>
<keyword evidence="5" id="KW-0442">Lipid degradation</keyword>
<dbReference type="GO" id="GO:0016853">
    <property type="term" value="F:isomerase activity"/>
    <property type="evidence" value="ECO:0007669"/>
    <property type="project" value="UniProtKB-KW"/>
</dbReference>
<evidence type="ECO:0000256" key="5">
    <source>
        <dbReference type="ARBA" id="ARBA00022963"/>
    </source>
</evidence>
<dbReference type="Gene3D" id="1.10.1040.50">
    <property type="match status" value="1"/>
</dbReference>
<evidence type="ECO:0000256" key="12">
    <source>
        <dbReference type="ARBA" id="ARBA00023268"/>
    </source>
</evidence>
<dbReference type="Pfam" id="PF00725">
    <property type="entry name" value="3HCDH"/>
    <property type="match status" value="2"/>
</dbReference>
<evidence type="ECO:0000256" key="1">
    <source>
        <dbReference type="ARBA" id="ARBA00004275"/>
    </source>
</evidence>
<reference evidence="16 17" key="1">
    <citation type="submission" date="2014-06" db="EMBL/GenBank/DDBJ databases">
        <authorList>
            <person name="Bishop-Lilly K.A."/>
            <person name="Broomall S.M."/>
            <person name="Chain P.S."/>
            <person name="Chertkov O."/>
            <person name="Coyne S.R."/>
            <person name="Daligault H.E."/>
            <person name="Davenport K.W."/>
            <person name="Erkkila T."/>
            <person name="Frey K.G."/>
            <person name="Gibbons H.S."/>
            <person name="Gu W."/>
            <person name="Jaissle J."/>
            <person name="Johnson S.L."/>
            <person name="Koroleva G.I."/>
            <person name="Ladner J.T."/>
            <person name="Lo C.-C."/>
            <person name="Minogue T.D."/>
            <person name="Munk C."/>
            <person name="Palacios G.F."/>
            <person name="Redden C.L."/>
            <person name="Rosenzweig C.N."/>
            <person name="Scholz M.B."/>
            <person name="Teshima H."/>
            <person name="Xu Y."/>
        </authorList>
    </citation>
    <scope>NUCLEOTIDE SEQUENCE [LARGE SCALE GENOMIC DNA]</scope>
    <source>
        <strain evidence="16 17">EO147</strain>
    </source>
</reference>
<comment type="pathway">
    <text evidence="2">Lipid metabolism; fatty acid beta-oxidation.</text>
</comment>
<evidence type="ECO:0000256" key="10">
    <source>
        <dbReference type="ARBA" id="ARBA00023235"/>
    </source>
</evidence>
<dbReference type="InterPro" id="IPR006108">
    <property type="entry name" value="3HC_DH_C"/>
</dbReference>
<organism evidence="16 17">
    <name type="scientific">Burkholderia oklahomensis</name>
    <dbReference type="NCBI Taxonomy" id="342113"/>
    <lineage>
        <taxon>Bacteria</taxon>
        <taxon>Pseudomonadati</taxon>
        <taxon>Pseudomonadota</taxon>
        <taxon>Betaproteobacteria</taxon>
        <taxon>Burkholderiales</taxon>
        <taxon>Burkholderiaceae</taxon>
        <taxon>Burkholderia</taxon>
        <taxon>pseudomallei group</taxon>
    </lineage>
</organism>
<dbReference type="SUPFAM" id="SSF48179">
    <property type="entry name" value="6-phosphogluconate dehydrogenase C-terminal domain-like"/>
    <property type="match status" value="2"/>
</dbReference>
<feature type="domain" description="3-hydroxyacyl-CoA dehydrogenase NAD binding" evidence="15">
    <location>
        <begin position="305"/>
        <end position="480"/>
    </location>
</feature>
<dbReference type="InterPro" id="IPR006176">
    <property type="entry name" value="3-OHacyl-CoA_DH_NAD-bd"/>
</dbReference>
<dbReference type="GeneID" id="60547451"/>
<evidence type="ECO:0000256" key="6">
    <source>
        <dbReference type="ARBA" id="ARBA00023002"/>
    </source>
</evidence>
<keyword evidence="9" id="KW-0576">Peroxisome</keyword>
<keyword evidence="6" id="KW-0560">Oxidoreductase</keyword>
<keyword evidence="7" id="KW-0520">NAD</keyword>
<dbReference type="InterPro" id="IPR029045">
    <property type="entry name" value="ClpP/crotonase-like_dom_sf"/>
</dbReference>
<feature type="domain" description="3-hydroxyacyl-CoA dehydrogenase C-terminal" evidence="14">
    <location>
        <begin position="485"/>
        <end position="578"/>
    </location>
</feature>
<dbReference type="GO" id="GO:0070403">
    <property type="term" value="F:NAD+ binding"/>
    <property type="evidence" value="ECO:0007669"/>
    <property type="project" value="InterPro"/>
</dbReference>
<sequence>MNQQASHETGCVTRERRDKVLVVTIDHPPVNALSAAVRRGLVDALDAADADAAVAAVLIVGAGRNFIAGADIREFGKPPVPPLLPDVCNRIETSGKPVVVALHGATLGGGLEIALAAHYRIAVPGAKLGLPEVRLGLLPGAGGTQRTPRLIGAKAALDLMLSGRHASAEEALTLGLIDRLAHSDDTLAEGLAYAQELLAAGAPVRRTRDAQGLADRAAAEAALDAARADVAKKSRGLFSPAKIVDAVAAALAQPFDEGLRAERRLFLECLDSPQRAGLVHAFFAEREAAKSPETRRGAPRPVERIGVVGGGTMGAGIAVAALDAGLPVTMIERDDASLERGRAHVEKVYAGLVAKGRMTPAAQAARLARFKGGTSYDALAQADVVIEAVFEDMAVKKAVFAELARVCKPGAVLATNTSYLDIDEIAASVERASDVIGLHFFSPANIMKLLEVVVPAQVSADVVATAFELAKKLKKIPVRAGVCDGFIGNRVLAVYRTAADYMMEDGASPYQIDRAVREFGFPMGPYQVVDLAGGDIGWATRKRRAPTRDPRLRYVEIPDRLCERGWFGQKTGRGYYLYPDGARVGTPDPEVEAIIDDERAKRGVTPRAFTDEEIIRRYLAAMINEGANVVHEKIALRPLDVDAVFLHGYGFPRYRGGPMHYADTVGLANVLADIRAFANEDPVFWKPSPLLVDLVARGATFASLNRID</sequence>
<keyword evidence="8" id="KW-0443">Lipid metabolism</keyword>
<dbReference type="EMBL" id="CP008726">
    <property type="protein sequence ID" value="AIO67276.1"/>
    <property type="molecule type" value="Genomic_DNA"/>
</dbReference>
<evidence type="ECO:0000313" key="17">
    <source>
        <dbReference type="Proteomes" id="UP000029424"/>
    </source>
</evidence>
<dbReference type="GO" id="GO:0004300">
    <property type="term" value="F:enoyl-CoA hydratase activity"/>
    <property type="evidence" value="ECO:0007669"/>
    <property type="project" value="UniProtKB-ARBA"/>
</dbReference>
<dbReference type="PANTHER" id="PTHR23309:SF49">
    <property type="entry name" value="PEROXISOMAL BIFUNCTIONAL ENZYME"/>
    <property type="match status" value="1"/>
</dbReference>
<keyword evidence="17" id="KW-1185">Reference proteome</keyword>
<comment type="subcellular location">
    <subcellularLocation>
        <location evidence="1">Peroxisome</location>
    </subcellularLocation>
</comment>
<evidence type="ECO:0000256" key="8">
    <source>
        <dbReference type="ARBA" id="ARBA00023098"/>
    </source>
</evidence>
<keyword evidence="10" id="KW-0413">Isomerase</keyword>
<comment type="subunit">
    <text evidence="3">Monomer.</text>
</comment>
<dbReference type="GO" id="GO:0003857">
    <property type="term" value="F:(3S)-3-hydroxyacyl-CoA dehydrogenase (NAD+) activity"/>
    <property type="evidence" value="ECO:0007669"/>
    <property type="project" value="UniProtKB-EC"/>
</dbReference>